<evidence type="ECO:0000313" key="4">
    <source>
        <dbReference type="Proteomes" id="UP001172159"/>
    </source>
</evidence>
<comment type="caution">
    <text evidence="3">The sequence shown here is derived from an EMBL/GenBank/DDBJ whole genome shotgun (WGS) entry which is preliminary data.</text>
</comment>
<feature type="region of interest" description="Disordered" evidence="1">
    <location>
        <begin position="83"/>
        <end position="108"/>
    </location>
</feature>
<name>A0AA40EIP6_9PEZI</name>
<sequence>MNCNPVDILRDSAPGNCQALIAYRPATSQLHHSDSGLLESFFYTTPELFIIQRYFYLTHFIQLTFTAIYKQYLLPQPSIQLVKNGRPPPSSTDTIAPPSQVQHDDQQQQKPIPITILTGFLGAGKTTLILNLLPQLRALNPNYTLALLKNEFGDLAVDSQLATSSSISSVKELLNGCICCNLVGSLSSALKELKQTAHPDRVIIETSGSAFPATLAMEVNRLVRETKGKEWVLDGVVSVIDVENWGGYEDTSFTARLQARYTDLVVLNKWEGCGERRVEEVEDRLGDLEVDTARVRSERGRVGWEVLLGLDGGLAGGLGEQLEGGGHEHKHDHGHREEVEVLSVELRGDKGRGVDAGKLMGWLGKAPKDEVYRIKAVLTVGGGDKGGELRNSDEDVPVGGSESGRYILNWAFGRWTFTPMGEAVREHESSLESTLRMTVVLARYESNKWKKKLEAGGLVELEGGGRGELVVKKIN</sequence>
<dbReference type="AlphaFoldDB" id="A0AA40EIP6"/>
<dbReference type="InterPro" id="IPR003495">
    <property type="entry name" value="CobW/HypB/UreG_nucleotide-bd"/>
</dbReference>
<evidence type="ECO:0000256" key="1">
    <source>
        <dbReference type="SAM" id="MobiDB-lite"/>
    </source>
</evidence>
<evidence type="ECO:0000313" key="3">
    <source>
        <dbReference type="EMBL" id="KAK0739233.1"/>
    </source>
</evidence>
<reference evidence="3" key="1">
    <citation type="submission" date="2023-06" db="EMBL/GenBank/DDBJ databases">
        <title>Genome-scale phylogeny and comparative genomics of the fungal order Sordariales.</title>
        <authorList>
            <consortium name="Lawrence Berkeley National Laboratory"/>
            <person name="Hensen N."/>
            <person name="Bonometti L."/>
            <person name="Westerberg I."/>
            <person name="Brannstrom I.O."/>
            <person name="Guillou S."/>
            <person name="Cros-Aarteil S."/>
            <person name="Calhoun S."/>
            <person name="Haridas S."/>
            <person name="Kuo A."/>
            <person name="Mondo S."/>
            <person name="Pangilinan J."/>
            <person name="Riley R."/>
            <person name="Labutti K."/>
            <person name="Andreopoulos B."/>
            <person name="Lipzen A."/>
            <person name="Chen C."/>
            <person name="Yanf M."/>
            <person name="Daum C."/>
            <person name="Ng V."/>
            <person name="Clum A."/>
            <person name="Steindorff A."/>
            <person name="Ohm R."/>
            <person name="Martin F."/>
            <person name="Silar P."/>
            <person name="Natvig D."/>
            <person name="Lalanne C."/>
            <person name="Gautier V."/>
            <person name="Ament-Velasquez S.L."/>
            <person name="Kruys A."/>
            <person name="Hutchinson M.I."/>
            <person name="Powell A.J."/>
            <person name="Barry K."/>
            <person name="Miller A.N."/>
            <person name="Grigoriev I.V."/>
            <person name="Debuchy R."/>
            <person name="Gladieux P."/>
            <person name="Thoren M.H."/>
            <person name="Johannesson H."/>
        </authorList>
    </citation>
    <scope>NUCLEOTIDE SEQUENCE</scope>
    <source>
        <strain evidence="3">CBS 540.89</strain>
    </source>
</reference>
<dbReference type="InterPro" id="IPR027417">
    <property type="entry name" value="P-loop_NTPase"/>
</dbReference>
<organism evidence="3 4">
    <name type="scientific">Apiosordaria backusii</name>
    <dbReference type="NCBI Taxonomy" id="314023"/>
    <lineage>
        <taxon>Eukaryota</taxon>
        <taxon>Fungi</taxon>
        <taxon>Dikarya</taxon>
        <taxon>Ascomycota</taxon>
        <taxon>Pezizomycotina</taxon>
        <taxon>Sordariomycetes</taxon>
        <taxon>Sordariomycetidae</taxon>
        <taxon>Sordariales</taxon>
        <taxon>Lasiosphaeriaceae</taxon>
        <taxon>Apiosordaria</taxon>
    </lineage>
</organism>
<dbReference type="EMBL" id="JAUKTV010000004">
    <property type="protein sequence ID" value="KAK0739233.1"/>
    <property type="molecule type" value="Genomic_DNA"/>
</dbReference>
<dbReference type="Proteomes" id="UP001172159">
    <property type="component" value="Unassembled WGS sequence"/>
</dbReference>
<evidence type="ECO:0000259" key="2">
    <source>
        <dbReference type="Pfam" id="PF02492"/>
    </source>
</evidence>
<gene>
    <name evidence="3" type="ORF">B0T21DRAFT_346568</name>
</gene>
<dbReference type="InterPro" id="IPR051316">
    <property type="entry name" value="Zinc-reg_GTPase_activator"/>
</dbReference>
<proteinExistence type="predicted"/>
<dbReference type="Pfam" id="PF02492">
    <property type="entry name" value="cobW"/>
    <property type="match status" value="1"/>
</dbReference>
<feature type="domain" description="CobW/HypB/UreG nucleotide-binding" evidence="2">
    <location>
        <begin position="113"/>
        <end position="289"/>
    </location>
</feature>
<dbReference type="Gene3D" id="3.40.50.300">
    <property type="entry name" value="P-loop containing nucleotide triphosphate hydrolases"/>
    <property type="match status" value="1"/>
</dbReference>
<protein>
    <submittedName>
        <fullName evidence="3">CobW/HypB/UreG, nucleotide-binding domain-containing protein</fullName>
    </submittedName>
</protein>
<dbReference type="PANTHER" id="PTHR13748:SF62">
    <property type="entry name" value="COBW DOMAIN-CONTAINING PROTEIN"/>
    <property type="match status" value="1"/>
</dbReference>
<dbReference type="PANTHER" id="PTHR13748">
    <property type="entry name" value="COBW-RELATED"/>
    <property type="match status" value="1"/>
</dbReference>
<dbReference type="SUPFAM" id="SSF52540">
    <property type="entry name" value="P-loop containing nucleoside triphosphate hydrolases"/>
    <property type="match status" value="1"/>
</dbReference>
<dbReference type="GO" id="GO:0005737">
    <property type="term" value="C:cytoplasm"/>
    <property type="evidence" value="ECO:0007669"/>
    <property type="project" value="TreeGrafter"/>
</dbReference>
<keyword evidence="4" id="KW-1185">Reference proteome</keyword>
<accession>A0AA40EIP6</accession>
<dbReference type="CDD" id="cd03112">
    <property type="entry name" value="CobW-like"/>
    <property type="match status" value="1"/>
</dbReference>